<evidence type="ECO:0000256" key="1">
    <source>
        <dbReference type="SAM" id="MobiDB-lite"/>
    </source>
</evidence>
<feature type="region of interest" description="Disordered" evidence="1">
    <location>
        <begin position="23"/>
        <end position="64"/>
    </location>
</feature>
<evidence type="ECO:0000313" key="3">
    <source>
        <dbReference type="EMBL" id="GLS46952.1"/>
    </source>
</evidence>
<organism evidence="4 5">
    <name type="scientific">Methylobacterium brachythecii</name>
    <dbReference type="NCBI Taxonomy" id="1176177"/>
    <lineage>
        <taxon>Bacteria</taxon>
        <taxon>Pseudomonadati</taxon>
        <taxon>Pseudomonadota</taxon>
        <taxon>Alphaproteobacteria</taxon>
        <taxon>Hyphomicrobiales</taxon>
        <taxon>Methylobacteriaceae</taxon>
        <taxon>Methylobacterium</taxon>
    </lineage>
</organism>
<keyword evidence="2" id="KW-0732">Signal</keyword>
<evidence type="ECO:0008006" key="7">
    <source>
        <dbReference type="Google" id="ProtNLM"/>
    </source>
</evidence>
<reference evidence="6" key="2">
    <citation type="journal article" date="2019" name="Int. J. Syst. Evol. Microbiol.">
        <title>The Global Catalogue of Microorganisms (GCM) 10K type strain sequencing project: providing services to taxonomists for standard genome sequencing and annotation.</title>
        <authorList>
            <consortium name="The Broad Institute Genomics Platform"/>
            <consortium name="The Broad Institute Genome Sequencing Center for Infectious Disease"/>
            <person name="Wu L."/>
            <person name="Ma J."/>
        </authorList>
    </citation>
    <scope>NUCLEOTIDE SEQUENCE [LARGE SCALE GENOMIC DNA]</scope>
    <source>
        <strain evidence="6">NBRC 107710</strain>
    </source>
</reference>
<feature type="signal peptide" evidence="2">
    <location>
        <begin position="1"/>
        <end position="25"/>
    </location>
</feature>
<dbReference type="EMBL" id="BSPG01000064">
    <property type="protein sequence ID" value="GLS46952.1"/>
    <property type="molecule type" value="Genomic_DNA"/>
</dbReference>
<comment type="caution">
    <text evidence="4">The sequence shown here is derived from an EMBL/GenBank/DDBJ whole genome shotgun (WGS) entry which is preliminary data.</text>
</comment>
<reference evidence="4 5" key="3">
    <citation type="submission" date="2020-08" db="EMBL/GenBank/DDBJ databases">
        <title>Genomic Encyclopedia of Type Strains, Phase IV (KMG-IV): sequencing the most valuable type-strain genomes for metagenomic binning, comparative biology and taxonomic classification.</title>
        <authorList>
            <person name="Goeker M."/>
        </authorList>
    </citation>
    <scope>NUCLEOTIDE SEQUENCE [LARGE SCALE GENOMIC DNA]</scope>
    <source>
        <strain evidence="4 5">DSM 24105</strain>
    </source>
</reference>
<evidence type="ECO:0000313" key="6">
    <source>
        <dbReference type="Proteomes" id="UP001156881"/>
    </source>
</evidence>
<evidence type="ECO:0000313" key="5">
    <source>
        <dbReference type="Proteomes" id="UP000517759"/>
    </source>
</evidence>
<evidence type="ECO:0000256" key="2">
    <source>
        <dbReference type="SAM" id="SignalP"/>
    </source>
</evidence>
<dbReference type="Proteomes" id="UP000517759">
    <property type="component" value="Unassembled WGS sequence"/>
</dbReference>
<dbReference type="RefSeq" id="WP_183513727.1">
    <property type="nucleotide sequence ID" value="NZ_BSPG01000064.1"/>
</dbReference>
<feature type="compositionally biased region" description="Low complexity" evidence="1">
    <location>
        <begin position="46"/>
        <end position="57"/>
    </location>
</feature>
<dbReference type="AlphaFoldDB" id="A0A7W6AN30"/>
<gene>
    <name evidence="3" type="ORF">GCM10007884_49520</name>
    <name evidence="4" type="ORF">GGR33_005162</name>
</gene>
<proteinExistence type="predicted"/>
<evidence type="ECO:0000313" key="4">
    <source>
        <dbReference type="EMBL" id="MBB3905621.1"/>
    </source>
</evidence>
<protein>
    <recommendedName>
        <fullName evidence="7">Pentapeptide MXKDX repeat protein</fullName>
    </recommendedName>
</protein>
<sequence>MKFGLALAAALTFGTLGMGATGVSAASGKTTMQTGSNADAGGGASSGKMSGGKMQSKSMKKKKM</sequence>
<keyword evidence="6" id="KW-1185">Reference proteome</keyword>
<accession>A0A7W6AN30</accession>
<dbReference type="EMBL" id="JACIDN010000015">
    <property type="protein sequence ID" value="MBB3905621.1"/>
    <property type="molecule type" value="Genomic_DNA"/>
</dbReference>
<feature type="chain" id="PRO_5030921110" description="Pentapeptide MXKDX repeat protein" evidence="2">
    <location>
        <begin position="26"/>
        <end position="64"/>
    </location>
</feature>
<reference evidence="3" key="1">
    <citation type="journal article" date="2014" name="Int. J. Syst. Evol. Microbiol.">
        <title>Complete genome of a new Firmicutes species belonging to the dominant human colonic microbiota ('Ruminococcus bicirculans') reveals two chromosomes and a selective capacity to utilize plant glucans.</title>
        <authorList>
            <consortium name="NISC Comparative Sequencing Program"/>
            <person name="Wegmann U."/>
            <person name="Louis P."/>
            <person name="Goesmann A."/>
            <person name="Henrissat B."/>
            <person name="Duncan S.H."/>
            <person name="Flint H.J."/>
        </authorList>
    </citation>
    <scope>NUCLEOTIDE SEQUENCE</scope>
    <source>
        <strain evidence="3">NBRC 107710</strain>
    </source>
</reference>
<dbReference type="Proteomes" id="UP001156881">
    <property type="component" value="Unassembled WGS sequence"/>
</dbReference>
<name>A0A7W6AN30_9HYPH</name>
<reference evidence="3" key="4">
    <citation type="submission" date="2023-01" db="EMBL/GenBank/DDBJ databases">
        <title>Draft genome sequence of Methylobacterium brachythecii strain NBRC 107710.</title>
        <authorList>
            <person name="Sun Q."/>
            <person name="Mori K."/>
        </authorList>
    </citation>
    <scope>NUCLEOTIDE SEQUENCE</scope>
    <source>
        <strain evidence="3">NBRC 107710</strain>
    </source>
</reference>